<dbReference type="RefSeq" id="WP_133286157.1">
    <property type="nucleotide sequence ID" value="NZ_BJJW01000025.1"/>
</dbReference>
<keyword evidence="1" id="KW-0645">Protease</keyword>
<feature type="transmembrane region" description="Helical" evidence="5">
    <location>
        <begin position="25"/>
        <end position="46"/>
    </location>
</feature>
<comment type="caution">
    <text evidence="6">The sequence shown here is derived from an EMBL/GenBank/DDBJ whole genome shotgun (WGS) entry which is preliminary data.</text>
</comment>
<gene>
    <name evidence="6" type="ORF">LCIT_19600</name>
</gene>
<feature type="active site" description="Acyl-thioester intermediate" evidence="4">
    <location>
        <position position="245"/>
    </location>
</feature>
<dbReference type="CDD" id="cd06165">
    <property type="entry name" value="Sortase_A"/>
    <property type="match status" value="1"/>
</dbReference>
<evidence type="ECO:0000256" key="4">
    <source>
        <dbReference type="PIRSR" id="PIRSR605754-1"/>
    </source>
</evidence>
<keyword evidence="3" id="KW-0788">Thiol protease</keyword>
<dbReference type="AlphaFoldDB" id="A0A5A5U6W8"/>
<dbReference type="GO" id="GO:0006508">
    <property type="term" value="P:proteolysis"/>
    <property type="evidence" value="ECO:0007669"/>
    <property type="project" value="UniProtKB-KW"/>
</dbReference>
<evidence type="ECO:0000256" key="1">
    <source>
        <dbReference type="ARBA" id="ARBA00022670"/>
    </source>
</evidence>
<dbReference type="Pfam" id="PF04203">
    <property type="entry name" value="Sortase"/>
    <property type="match status" value="1"/>
</dbReference>
<keyword evidence="5" id="KW-0472">Membrane</keyword>
<organism evidence="6 7">
    <name type="scientific">Leuconostoc citreum</name>
    <dbReference type="NCBI Taxonomy" id="33964"/>
    <lineage>
        <taxon>Bacteria</taxon>
        <taxon>Bacillati</taxon>
        <taxon>Bacillota</taxon>
        <taxon>Bacilli</taxon>
        <taxon>Lactobacillales</taxon>
        <taxon>Lactobacillaceae</taxon>
        <taxon>Leuconostoc</taxon>
    </lineage>
</organism>
<dbReference type="GO" id="GO:0008234">
    <property type="term" value="F:cysteine-type peptidase activity"/>
    <property type="evidence" value="ECO:0007669"/>
    <property type="project" value="UniProtKB-KW"/>
</dbReference>
<dbReference type="Proteomes" id="UP000323274">
    <property type="component" value="Unassembled WGS sequence"/>
</dbReference>
<keyword evidence="5" id="KW-0812">Transmembrane</keyword>
<name>A0A5A5U6W8_LEUCI</name>
<evidence type="ECO:0000313" key="6">
    <source>
        <dbReference type="EMBL" id="GDZ84718.1"/>
    </source>
</evidence>
<evidence type="ECO:0000256" key="2">
    <source>
        <dbReference type="ARBA" id="ARBA00022801"/>
    </source>
</evidence>
<proteinExistence type="predicted"/>
<accession>A0A5A5U6W8</accession>
<feature type="active site" description="Proton donor/acceptor" evidence="4">
    <location>
        <position position="169"/>
    </location>
</feature>
<protein>
    <recommendedName>
        <fullName evidence="8">Sortase</fullName>
    </recommendedName>
</protein>
<dbReference type="InterPro" id="IPR042007">
    <property type="entry name" value="Sortase_A"/>
</dbReference>
<dbReference type="InterPro" id="IPR005754">
    <property type="entry name" value="Sortase"/>
</dbReference>
<sequence length="293" mass="32387">MGLNQQQLQQHTTHRVKAKKLPTKLLKIAVLLVPALTFIAICAIYGNHSQWQTAAQLSKTIKKHPGKSQASHSGSITKAVPAVDVAKVSQQERVTPDYSGQGGLISKEHMLKLAASKQPEILRGHVAMPSYQISEPVYEGTSNHVLAIGVGINAPHQVFGQANISIYGHNMGDYNALWPYKPTKFSALQNMSEKKVMNQSIYLSDGRSVYEYHVIKLNYGISVTNYEASLTQSSTSKSTINLVACLEDDAFWAQVKRSGYTNFKADKRIVLTGQLVNQKPLNEIDTKIKQQLQ</sequence>
<evidence type="ECO:0008006" key="8">
    <source>
        <dbReference type="Google" id="ProtNLM"/>
    </source>
</evidence>
<evidence type="ECO:0000256" key="5">
    <source>
        <dbReference type="SAM" id="Phobius"/>
    </source>
</evidence>
<dbReference type="InterPro" id="IPR023365">
    <property type="entry name" value="Sortase_dom-sf"/>
</dbReference>
<keyword evidence="5" id="KW-1133">Transmembrane helix</keyword>
<dbReference type="EMBL" id="BJJW01000025">
    <property type="protein sequence ID" value="GDZ84718.1"/>
    <property type="molecule type" value="Genomic_DNA"/>
</dbReference>
<dbReference type="Gene3D" id="2.40.260.10">
    <property type="entry name" value="Sortase"/>
    <property type="match status" value="1"/>
</dbReference>
<keyword evidence="2" id="KW-0378">Hydrolase</keyword>
<reference evidence="6 7" key="1">
    <citation type="submission" date="2019-04" db="EMBL/GenBank/DDBJ databases">
        <title>A pseudo-fructophilic Leuconostoc citreum strain F192-5 isolated from peel of satsuma mandarin: the first report for isolation and characterization of strain-dependent fructophilic-like characteristics.</title>
        <authorList>
            <person name="Maeno S."/>
            <person name="Tanizawa Y."/>
            <person name="Kajikawa A."/>
            <person name="Kanesaki Y."/>
            <person name="Kubota E."/>
            <person name="Arita M."/>
            <person name="Leon D."/>
            <person name="Endo A."/>
        </authorList>
    </citation>
    <scope>NUCLEOTIDE SEQUENCE [LARGE SCALE GENOMIC DNA]</scope>
    <source>
        <strain evidence="6 7">F192-5</strain>
    </source>
</reference>
<evidence type="ECO:0000256" key="3">
    <source>
        <dbReference type="ARBA" id="ARBA00022807"/>
    </source>
</evidence>
<dbReference type="SUPFAM" id="SSF63817">
    <property type="entry name" value="Sortase"/>
    <property type="match status" value="1"/>
</dbReference>
<evidence type="ECO:0000313" key="7">
    <source>
        <dbReference type="Proteomes" id="UP000323274"/>
    </source>
</evidence>